<dbReference type="EMBL" id="MH396012">
    <property type="protein sequence ID" value="AXI96706.1"/>
    <property type="molecule type" value="Genomic_DNA"/>
</dbReference>
<dbReference type="RefSeq" id="YP_009511033.1">
    <property type="nucleotide sequence ID" value="NC_039142.1"/>
</dbReference>
<reference evidence="1" key="1">
    <citation type="submission" date="2018-05" db="EMBL/GenBank/DDBJ databases">
        <title>Organellar genomes of Gracilariaceae.</title>
        <authorList>
            <person name="Iha C."/>
            <person name="Oliveira M.C."/>
        </authorList>
    </citation>
    <scope>NUCLEOTIDE SEQUENCE</scope>
</reference>
<dbReference type="AlphaFoldDB" id="A0A345U8C0"/>
<proteinExistence type="predicted"/>
<protein>
    <submittedName>
        <fullName evidence="1">Uncharacterized protein</fullName>
    </submittedName>
</protein>
<keyword evidence="1" id="KW-0934">Plastid</keyword>
<name>A0A345U8C0_9FLOR</name>
<geneLocation type="chloroplast" evidence="1"/>
<dbReference type="GeneID" id="37623485"/>
<gene>
    <name evidence="1" type="primary">orf316</name>
</gene>
<accession>A0A345U8C0</accession>
<keyword evidence="1" id="KW-0150">Chloroplast</keyword>
<sequence>MVKKLDILPGKILNLYKLEIGISFLKKAKILNNCSYNIISIPKGLIVKIEYNLCINNIKYTYKQENRYILKKNFVKILKYIKYYIKNFHCQHLINVFDKHLILKFHKFSTFIFTYNWNLINNLQVELYTINHLNQINVKLFLMNIINNYIESYLFYNYRIIYNYLFFTNYHYIQILNSNFIIEEISKLQMKTQQFTIKFKYSLTHNINIIQKLILQCEEKYFVCIYKYSSNQYDNLKLKTYKHLFNIYKLTQNQPLYLILLLTYPKLQHFTIFKYCNIYIHFLFYNTTKIQKRNIINNISHLYPNIDFNYHYKLCIPSFIPYAYQNIIKLKLKINIFDITKNLINKILFPDNKYQYTNIKYKSIKFISKQKYILNTKYTIYPIKYIAVYYFITYKKSCSYQISYIPQTYNSQFMYQHDMQIGIGLNIYIPFINKPMVFIEYSTNDQYSRNFYIGTKFN</sequence>
<organism evidence="1">
    <name type="scientific">Hydropuntia rangiferina</name>
    <dbReference type="NCBI Taxonomy" id="338881"/>
    <lineage>
        <taxon>Eukaryota</taxon>
        <taxon>Rhodophyta</taxon>
        <taxon>Florideophyceae</taxon>
        <taxon>Rhodymeniophycidae</taxon>
        <taxon>Gracilariales</taxon>
        <taxon>Gracilariaceae</taxon>
        <taxon>Hydropuntia</taxon>
    </lineage>
</organism>
<evidence type="ECO:0000313" key="1">
    <source>
        <dbReference type="EMBL" id="AXI96706.1"/>
    </source>
</evidence>